<dbReference type="EMBL" id="CP033579">
    <property type="protein sequence ID" value="AYV24987.1"/>
    <property type="molecule type" value="Genomic_DNA"/>
</dbReference>
<accession>A0A3G4VJK1</accession>
<dbReference type="Proteomes" id="UP000279760">
    <property type="component" value="Plasmid unnamed"/>
</dbReference>
<organism evidence="2 3">
    <name type="scientific">Vibrio mediterranei</name>
    <dbReference type="NCBI Taxonomy" id="689"/>
    <lineage>
        <taxon>Bacteria</taxon>
        <taxon>Pseudomonadati</taxon>
        <taxon>Pseudomonadota</taxon>
        <taxon>Gammaproteobacteria</taxon>
        <taxon>Vibrionales</taxon>
        <taxon>Vibrionaceae</taxon>
        <taxon>Vibrio</taxon>
    </lineage>
</organism>
<dbReference type="AlphaFoldDB" id="A0A3G4VJK1"/>
<name>A0A3G4VJK1_9VIBR</name>
<proteinExistence type="predicted"/>
<feature type="chain" id="PRO_5018313227" evidence="1">
    <location>
        <begin position="20"/>
        <end position="189"/>
    </location>
</feature>
<gene>
    <name evidence="2" type="ORF">ECB94_27085</name>
</gene>
<keyword evidence="1" id="KW-0732">Signal</keyword>
<reference evidence="2 3" key="1">
    <citation type="submission" date="2018-11" db="EMBL/GenBank/DDBJ databases">
        <title>Complete Genome Sequence of Vbrio mediterranei 117-T6: a Potential Pathogen Bacteria Isolated from the Conchocelis of Pyropia.</title>
        <authorList>
            <person name="Liu Q."/>
        </authorList>
    </citation>
    <scope>NUCLEOTIDE SEQUENCE [LARGE SCALE GENOMIC DNA]</scope>
    <source>
        <strain evidence="2 3">117-T6</strain>
        <plasmid evidence="2 3">unnamed</plasmid>
    </source>
</reference>
<keyword evidence="2" id="KW-0614">Plasmid</keyword>
<evidence type="ECO:0000256" key="1">
    <source>
        <dbReference type="SAM" id="SignalP"/>
    </source>
</evidence>
<dbReference type="RefSeq" id="WP_124942282.1">
    <property type="nucleotide sequence ID" value="NZ_CP033579.1"/>
</dbReference>
<geneLocation type="plasmid" evidence="2">
    <name>unnamed</name>
</geneLocation>
<sequence>MKALTLLLLSVVFSTSLWAADMTPPPWNKSPELESLVVQLKNKYNSDELFTVEKRKMTQVDNLSYFIRFYDKPNAPEYKLLKAYLWGMQLAHSQSVNQQIQTNITPWFCPTGGKLGGVSPNIKNPTQFIENIIWEALEQDLRLKPARFKNYNGAAAFMSTSSLIQYGLQTKFPCYNTTPESHRLVGFNY</sequence>
<evidence type="ECO:0000313" key="3">
    <source>
        <dbReference type="Proteomes" id="UP000279760"/>
    </source>
</evidence>
<protein>
    <submittedName>
        <fullName evidence="2">Uncharacterized protein</fullName>
    </submittedName>
</protein>
<evidence type="ECO:0000313" key="2">
    <source>
        <dbReference type="EMBL" id="AYV24987.1"/>
    </source>
</evidence>
<feature type="signal peptide" evidence="1">
    <location>
        <begin position="1"/>
        <end position="19"/>
    </location>
</feature>